<proteinExistence type="predicted"/>
<evidence type="ECO:0000256" key="1">
    <source>
        <dbReference type="SAM" id="MobiDB-lite"/>
    </source>
</evidence>
<accession>A0A2U8HGC9</accession>
<gene>
    <name evidence="2" type="ORF">CEW88_14415</name>
</gene>
<dbReference type="KEGG" id="ypac:CEW88_14415"/>
<name>A0A2U8HGC9_9RHOB</name>
<evidence type="ECO:0008006" key="4">
    <source>
        <dbReference type="Google" id="ProtNLM"/>
    </source>
</evidence>
<dbReference type="InterPro" id="IPR027417">
    <property type="entry name" value="P-loop_NTPase"/>
</dbReference>
<sequence>MPSAAPGSARPRCAQWPRATTSARPRPRCWHNMPSWAPAPAPPRRGGAEMSDTAPIFLLGLQRGGSDQLHDALRAHRDTVWPEGAIHEVLRPAPVPRAETLKALASYFPTLLRSGDILNPRCAPGPLRPRDRAWIARELARATDRNLPEVRRYKRALAARGMGPGLPSGRGRMLVEVLNYNIGLATEFDRLYPGARFVGLVRDPYDTCETMMARGGDPAEIMALYRYFGETLLRLEQRGLPLKLVRHEDIVSDLARTVDEVFDHCGFETPATRGLLPNGRRRRETGRRPAEEALVRGGISALVREDAGKAASARLAPEVAGMIQQNCAAIIERFGYLAPTVMG</sequence>
<reference evidence="2 3" key="1">
    <citation type="submission" date="2017-06" db="EMBL/GenBank/DDBJ databases">
        <title>Yangia sp. YSBP01 complete genome sequence.</title>
        <authorList>
            <person name="Woo J.-H."/>
            <person name="Kim H.-S."/>
        </authorList>
    </citation>
    <scope>NUCLEOTIDE SEQUENCE [LARGE SCALE GENOMIC DNA]</scope>
    <source>
        <strain evidence="2 3">YSBP01</strain>
    </source>
</reference>
<evidence type="ECO:0000313" key="3">
    <source>
        <dbReference type="Proteomes" id="UP000244915"/>
    </source>
</evidence>
<feature type="region of interest" description="Disordered" evidence="1">
    <location>
        <begin position="1"/>
        <end position="48"/>
    </location>
</feature>
<dbReference type="Pfam" id="PF13469">
    <property type="entry name" value="Sulfotransfer_3"/>
    <property type="match status" value="1"/>
</dbReference>
<dbReference type="EMBL" id="CP022190">
    <property type="protein sequence ID" value="AWI84967.1"/>
    <property type="molecule type" value="Genomic_DNA"/>
</dbReference>
<protein>
    <recommendedName>
        <fullName evidence="4">Sulfotransferase</fullName>
    </recommendedName>
</protein>
<dbReference type="AlphaFoldDB" id="A0A2U8HGC9"/>
<dbReference type="SUPFAM" id="SSF52540">
    <property type="entry name" value="P-loop containing nucleoside triphosphate hydrolases"/>
    <property type="match status" value="1"/>
</dbReference>
<dbReference type="Gene3D" id="3.40.50.300">
    <property type="entry name" value="P-loop containing nucleotide triphosphate hydrolases"/>
    <property type="match status" value="1"/>
</dbReference>
<organism evidence="2 3">
    <name type="scientific">Alloyangia pacifica</name>
    <dbReference type="NCBI Taxonomy" id="311180"/>
    <lineage>
        <taxon>Bacteria</taxon>
        <taxon>Pseudomonadati</taxon>
        <taxon>Pseudomonadota</taxon>
        <taxon>Alphaproteobacteria</taxon>
        <taxon>Rhodobacterales</taxon>
        <taxon>Roseobacteraceae</taxon>
        <taxon>Alloyangia</taxon>
    </lineage>
</organism>
<dbReference type="Proteomes" id="UP000244915">
    <property type="component" value="Chromosome 2"/>
</dbReference>
<evidence type="ECO:0000313" key="2">
    <source>
        <dbReference type="EMBL" id="AWI84967.1"/>
    </source>
</evidence>